<reference evidence="8" key="3">
    <citation type="submission" date="2022-09" db="EMBL/GenBank/DDBJ databases">
        <title>Complete genome sequence of Vulcanisaeta souniana.</title>
        <authorList>
            <person name="Kato S."/>
            <person name="Itoh T."/>
            <person name="Ohkuma M."/>
        </authorList>
    </citation>
    <scope>NUCLEOTIDE SEQUENCE [LARGE SCALE GENOMIC DNA]</scope>
    <source>
        <strain evidence="8">JCM 11219</strain>
    </source>
</reference>
<evidence type="ECO:0000256" key="1">
    <source>
        <dbReference type="ARBA" id="ARBA00008416"/>
    </source>
</evidence>
<evidence type="ECO:0008006" key="9">
    <source>
        <dbReference type="Google" id="ProtNLM"/>
    </source>
</evidence>
<evidence type="ECO:0000256" key="2">
    <source>
        <dbReference type="RuleBase" id="RU003457"/>
    </source>
</evidence>
<dbReference type="InterPro" id="IPR003829">
    <property type="entry name" value="Pirin_N_dom"/>
</dbReference>
<dbReference type="EMBL" id="AP026830">
    <property type="protein sequence ID" value="BDR91489.1"/>
    <property type="molecule type" value="Genomic_DNA"/>
</dbReference>
<dbReference type="CDD" id="cd02247">
    <property type="entry name" value="cupin_pirin_C"/>
    <property type="match status" value="1"/>
</dbReference>
<dbReference type="EMBL" id="BMNM01000002">
    <property type="protein sequence ID" value="GGI73560.1"/>
    <property type="molecule type" value="Genomic_DNA"/>
</dbReference>
<reference evidence="6" key="1">
    <citation type="journal article" date="2014" name="Int. J. Syst. Evol. Microbiol.">
        <title>Complete genome sequence of Corynebacterium casei LMG S-19264T (=DSM 44701T), isolated from a smear-ripened cheese.</title>
        <authorList>
            <consortium name="US DOE Joint Genome Institute (JGI-PGF)"/>
            <person name="Walter F."/>
            <person name="Albersmeier A."/>
            <person name="Kalinowski J."/>
            <person name="Ruckert C."/>
        </authorList>
    </citation>
    <scope>NUCLEOTIDE SEQUENCE</scope>
    <source>
        <strain evidence="6">JCM 11219</strain>
    </source>
</reference>
<dbReference type="InterPro" id="IPR014710">
    <property type="entry name" value="RmlC-like_jellyroll"/>
</dbReference>
<evidence type="ECO:0000313" key="6">
    <source>
        <dbReference type="EMBL" id="GGI73560.1"/>
    </source>
</evidence>
<dbReference type="Proteomes" id="UP000657075">
    <property type="component" value="Unassembled WGS sequence"/>
</dbReference>
<evidence type="ECO:0000313" key="5">
    <source>
        <dbReference type="EMBL" id="BDR91489.1"/>
    </source>
</evidence>
<evidence type="ECO:0000259" key="3">
    <source>
        <dbReference type="Pfam" id="PF02678"/>
    </source>
</evidence>
<evidence type="ECO:0000313" key="8">
    <source>
        <dbReference type="Proteomes" id="UP001060771"/>
    </source>
</evidence>
<feature type="domain" description="Pirin C-terminal" evidence="4">
    <location>
        <begin position="192"/>
        <end position="294"/>
    </location>
</feature>
<reference evidence="6" key="2">
    <citation type="submission" date="2020-09" db="EMBL/GenBank/DDBJ databases">
        <authorList>
            <person name="Sun Q."/>
            <person name="Ohkuma M."/>
        </authorList>
    </citation>
    <scope>NUCLEOTIDE SEQUENCE</scope>
    <source>
        <strain evidence="6">JCM 11219</strain>
    </source>
</reference>
<dbReference type="AlphaFoldDB" id="A0A830ED70"/>
<dbReference type="Proteomes" id="UP001060771">
    <property type="component" value="Chromosome"/>
</dbReference>
<dbReference type="SUPFAM" id="SSF51182">
    <property type="entry name" value="RmlC-like cupins"/>
    <property type="match status" value="1"/>
</dbReference>
<evidence type="ECO:0000313" key="7">
    <source>
        <dbReference type="Proteomes" id="UP000657075"/>
    </source>
</evidence>
<accession>A0A830ED70</accession>
<dbReference type="PANTHER" id="PTHR13903:SF8">
    <property type="entry name" value="PIRIN"/>
    <property type="match status" value="1"/>
</dbReference>
<dbReference type="InterPro" id="IPR012093">
    <property type="entry name" value="Pirin"/>
</dbReference>
<dbReference type="CDD" id="cd02909">
    <property type="entry name" value="cupin_pirin_N"/>
    <property type="match status" value="1"/>
</dbReference>
<proteinExistence type="inferred from homology"/>
<feature type="domain" description="Pirin N-terminal" evidence="3">
    <location>
        <begin position="20"/>
        <end position="132"/>
    </location>
</feature>
<dbReference type="InterPro" id="IPR008778">
    <property type="entry name" value="Pirin_C_dom"/>
</dbReference>
<organism evidence="6 7">
    <name type="scientific">Vulcanisaeta souniana JCM 11219</name>
    <dbReference type="NCBI Taxonomy" id="1293586"/>
    <lineage>
        <taxon>Archaea</taxon>
        <taxon>Thermoproteota</taxon>
        <taxon>Thermoprotei</taxon>
        <taxon>Thermoproteales</taxon>
        <taxon>Thermoproteaceae</taxon>
        <taxon>Vulcanisaeta</taxon>
    </lineage>
</organism>
<dbReference type="Gene3D" id="2.60.120.10">
    <property type="entry name" value="Jelly Rolls"/>
    <property type="match status" value="2"/>
</dbReference>
<name>A0A830ED70_9CREN</name>
<dbReference type="PANTHER" id="PTHR13903">
    <property type="entry name" value="PIRIN-RELATED"/>
    <property type="match status" value="1"/>
</dbReference>
<dbReference type="PIRSF" id="PIRSF006232">
    <property type="entry name" value="Pirin"/>
    <property type="match status" value="1"/>
</dbReference>
<dbReference type="Pfam" id="PF02678">
    <property type="entry name" value="Pirin"/>
    <property type="match status" value="1"/>
</dbReference>
<keyword evidence="8" id="KW-1185">Reference proteome</keyword>
<evidence type="ECO:0000259" key="4">
    <source>
        <dbReference type="Pfam" id="PF05726"/>
    </source>
</evidence>
<reference evidence="5" key="4">
    <citation type="journal article" date="2023" name="Microbiol. Resour. Announc.">
        <title>Complete Genome Sequence of Vulcanisaeta souniana Strain IC-059, a Hyperthermophilic Archaeon Isolated from Hot Spring Water in Japan.</title>
        <authorList>
            <person name="Kato S."/>
            <person name="Itoh T."/>
            <person name="Wu L."/>
            <person name="Ma J."/>
            <person name="Ohkuma M."/>
        </authorList>
    </citation>
    <scope>NUCLEOTIDE SEQUENCE</scope>
    <source>
        <strain evidence="5">JCM 11219</strain>
    </source>
</reference>
<dbReference type="InterPro" id="IPR011051">
    <property type="entry name" value="RmlC_Cupin_sf"/>
</dbReference>
<sequence length="304" mass="34614">MRKTAIHIIGGNWTRDGAGVKLYRVFGDTRIAEITDPFLLLDHFGSRDPNDYMMGFPWHPHRGIETVTYLLNGEVHHRDSTGNEGVIGPGDAQWMTAGSGIFHEEMPKPIRKVTLNSNEIYDTEVNGFQLWVNLPSKYKMRVPKYRNVLRKHIPVVELESGGRAVIIAGKIRVSGYGTVEGPVNDLTTPIHYLDVQLPEESTFNYEVNNGYTTLIYMVDGEASLDQWHVARRGELFVLTRDGDEVIVRTSEKPARFLLMAGRPIGEPIAWYGPIVMNTWDEIRRAFDELRRGTFIKARPEVQDY</sequence>
<dbReference type="RefSeq" id="WP_188602781.1">
    <property type="nucleotide sequence ID" value="NZ_AP026830.1"/>
</dbReference>
<comment type="similarity">
    <text evidence="1 2">Belongs to the pirin family.</text>
</comment>
<gene>
    <name evidence="6" type="ORF">GCM10007112_08010</name>
    <name evidence="5" type="ORF">Vsou_05820</name>
</gene>
<dbReference type="Pfam" id="PF05726">
    <property type="entry name" value="Pirin_C"/>
    <property type="match status" value="1"/>
</dbReference>
<protein>
    <recommendedName>
        <fullName evidence="9">Pirin family protein</fullName>
    </recommendedName>
</protein>
<dbReference type="GeneID" id="76206138"/>
<dbReference type="OrthoDB" id="23530at2157"/>